<dbReference type="PANTHER" id="PTHR43214">
    <property type="entry name" value="TWO-COMPONENT RESPONSE REGULATOR"/>
    <property type="match status" value="1"/>
</dbReference>
<name>A0A518DMW9_9BACT</name>
<dbReference type="CDD" id="cd17535">
    <property type="entry name" value="REC_NarL-like"/>
    <property type="match status" value="1"/>
</dbReference>
<dbReference type="GO" id="GO:0000160">
    <property type="term" value="P:phosphorelay signal transduction system"/>
    <property type="evidence" value="ECO:0007669"/>
    <property type="project" value="InterPro"/>
</dbReference>
<keyword evidence="1 3" id="KW-0597">Phosphoprotein</keyword>
<evidence type="ECO:0000259" key="4">
    <source>
        <dbReference type="PROSITE" id="PS50043"/>
    </source>
</evidence>
<organism evidence="6 7">
    <name type="scientific">Lignipirellula cremea</name>
    <dbReference type="NCBI Taxonomy" id="2528010"/>
    <lineage>
        <taxon>Bacteria</taxon>
        <taxon>Pseudomonadati</taxon>
        <taxon>Planctomycetota</taxon>
        <taxon>Planctomycetia</taxon>
        <taxon>Pirellulales</taxon>
        <taxon>Pirellulaceae</taxon>
        <taxon>Lignipirellula</taxon>
    </lineage>
</organism>
<dbReference type="AlphaFoldDB" id="A0A518DMW9"/>
<dbReference type="PROSITE" id="PS50110">
    <property type="entry name" value="RESPONSE_REGULATORY"/>
    <property type="match status" value="1"/>
</dbReference>
<dbReference type="SMART" id="SM00421">
    <property type="entry name" value="HTH_LUXR"/>
    <property type="match status" value="1"/>
</dbReference>
<sequence length="227" mass="24982">MNLSTSTPTVSPVARILLVDDHPLVRRGFGELISARSDMEVCGEAADADAAMEQIEATQPDLVVVDISLADINGIELIKRIRGKDDGIKILVASMHDESIYAERALRAGATGYVNKEVATDKVIEAILQVLSGQVYLSSTMTDDLLHRVVTGATGETSPVDMLSDRELEVFEKIGRGMTTREIAEMLKLSVKTIETHREHIKIKMRLRNAAELTRAAVQWVLENDRT</sequence>
<reference evidence="6 7" key="1">
    <citation type="submission" date="2019-02" db="EMBL/GenBank/DDBJ databases">
        <title>Deep-cultivation of Planctomycetes and their phenomic and genomic characterization uncovers novel biology.</title>
        <authorList>
            <person name="Wiegand S."/>
            <person name="Jogler M."/>
            <person name="Boedeker C."/>
            <person name="Pinto D."/>
            <person name="Vollmers J."/>
            <person name="Rivas-Marin E."/>
            <person name="Kohn T."/>
            <person name="Peeters S.H."/>
            <person name="Heuer A."/>
            <person name="Rast P."/>
            <person name="Oberbeckmann S."/>
            <person name="Bunk B."/>
            <person name="Jeske O."/>
            <person name="Meyerdierks A."/>
            <person name="Storesund J.E."/>
            <person name="Kallscheuer N."/>
            <person name="Luecker S."/>
            <person name="Lage O.M."/>
            <person name="Pohl T."/>
            <person name="Merkel B.J."/>
            <person name="Hornburger P."/>
            <person name="Mueller R.-W."/>
            <person name="Bruemmer F."/>
            <person name="Labrenz M."/>
            <person name="Spormann A.M."/>
            <person name="Op den Camp H."/>
            <person name="Overmann J."/>
            <person name="Amann R."/>
            <person name="Jetten M.S.M."/>
            <person name="Mascher T."/>
            <person name="Medema M.H."/>
            <person name="Devos D.P."/>
            <person name="Kaster A.-K."/>
            <person name="Ovreas L."/>
            <person name="Rohde M."/>
            <person name="Galperin M.Y."/>
            <person name="Jogler C."/>
        </authorList>
    </citation>
    <scope>NUCLEOTIDE SEQUENCE [LARGE SCALE GENOMIC DNA]</scope>
    <source>
        <strain evidence="6 7">Pla85_3_4</strain>
    </source>
</reference>
<evidence type="ECO:0000256" key="1">
    <source>
        <dbReference type="ARBA" id="ARBA00022553"/>
    </source>
</evidence>
<dbReference type="InterPro" id="IPR001789">
    <property type="entry name" value="Sig_transdc_resp-reg_receiver"/>
</dbReference>
<dbReference type="PANTHER" id="PTHR43214:SF43">
    <property type="entry name" value="TWO-COMPONENT RESPONSE REGULATOR"/>
    <property type="match status" value="1"/>
</dbReference>
<evidence type="ECO:0000259" key="5">
    <source>
        <dbReference type="PROSITE" id="PS50110"/>
    </source>
</evidence>
<evidence type="ECO:0000313" key="6">
    <source>
        <dbReference type="EMBL" id="QDU93185.1"/>
    </source>
</evidence>
<dbReference type="InterPro" id="IPR039420">
    <property type="entry name" value="WalR-like"/>
</dbReference>
<dbReference type="PROSITE" id="PS50043">
    <property type="entry name" value="HTH_LUXR_2"/>
    <property type="match status" value="1"/>
</dbReference>
<accession>A0A518DMW9</accession>
<feature type="modified residue" description="4-aspartylphosphate" evidence="3">
    <location>
        <position position="66"/>
    </location>
</feature>
<feature type="domain" description="HTH luxR-type" evidence="4">
    <location>
        <begin position="156"/>
        <end position="221"/>
    </location>
</feature>
<dbReference type="Proteomes" id="UP000317648">
    <property type="component" value="Chromosome"/>
</dbReference>
<dbReference type="SMART" id="SM00448">
    <property type="entry name" value="REC"/>
    <property type="match status" value="1"/>
</dbReference>
<dbReference type="InterPro" id="IPR011006">
    <property type="entry name" value="CheY-like_superfamily"/>
</dbReference>
<dbReference type="InterPro" id="IPR016032">
    <property type="entry name" value="Sig_transdc_resp-reg_C-effctor"/>
</dbReference>
<dbReference type="PROSITE" id="PS00622">
    <property type="entry name" value="HTH_LUXR_1"/>
    <property type="match status" value="1"/>
</dbReference>
<dbReference type="SUPFAM" id="SSF52172">
    <property type="entry name" value="CheY-like"/>
    <property type="match status" value="1"/>
</dbReference>
<keyword evidence="7" id="KW-1185">Reference proteome</keyword>
<dbReference type="RefSeq" id="WP_145049770.1">
    <property type="nucleotide sequence ID" value="NZ_CP036433.1"/>
</dbReference>
<dbReference type="Pfam" id="PF00072">
    <property type="entry name" value="Response_reg"/>
    <property type="match status" value="1"/>
</dbReference>
<keyword evidence="2" id="KW-0238">DNA-binding</keyword>
<evidence type="ECO:0000313" key="7">
    <source>
        <dbReference type="Proteomes" id="UP000317648"/>
    </source>
</evidence>
<dbReference type="EMBL" id="CP036433">
    <property type="protein sequence ID" value="QDU93185.1"/>
    <property type="molecule type" value="Genomic_DNA"/>
</dbReference>
<evidence type="ECO:0000256" key="2">
    <source>
        <dbReference type="ARBA" id="ARBA00023125"/>
    </source>
</evidence>
<dbReference type="InterPro" id="IPR058245">
    <property type="entry name" value="NreC/VraR/RcsB-like_REC"/>
</dbReference>
<gene>
    <name evidence="6" type="primary">nreC_1</name>
    <name evidence="6" type="ORF">Pla8534_09640</name>
</gene>
<dbReference type="Gene3D" id="3.40.50.2300">
    <property type="match status" value="1"/>
</dbReference>
<dbReference type="CDD" id="cd06170">
    <property type="entry name" value="LuxR_C_like"/>
    <property type="match status" value="1"/>
</dbReference>
<proteinExistence type="predicted"/>
<dbReference type="KEGG" id="lcre:Pla8534_09640"/>
<dbReference type="InterPro" id="IPR000792">
    <property type="entry name" value="Tscrpt_reg_LuxR_C"/>
</dbReference>
<dbReference type="OrthoDB" id="9796655at2"/>
<dbReference type="GO" id="GO:0003677">
    <property type="term" value="F:DNA binding"/>
    <property type="evidence" value="ECO:0007669"/>
    <property type="project" value="UniProtKB-KW"/>
</dbReference>
<dbReference type="Pfam" id="PF00196">
    <property type="entry name" value="GerE"/>
    <property type="match status" value="1"/>
</dbReference>
<dbReference type="PRINTS" id="PR00038">
    <property type="entry name" value="HTHLUXR"/>
</dbReference>
<feature type="domain" description="Response regulatory" evidence="5">
    <location>
        <begin position="15"/>
        <end position="131"/>
    </location>
</feature>
<evidence type="ECO:0000256" key="3">
    <source>
        <dbReference type="PROSITE-ProRule" id="PRU00169"/>
    </source>
</evidence>
<dbReference type="GO" id="GO:0006355">
    <property type="term" value="P:regulation of DNA-templated transcription"/>
    <property type="evidence" value="ECO:0007669"/>
    <property type="project" value="InterPro"/>
</dbReference>
<dbReference type="SUPFAM" id="SSF46894">
    <property type="entry name" value="C-terminal effector domain of the bipartite response regulators"/>
    <property type="match status" value="1"/>
</dbReference>
<protein>
    <submittedName>
        <fullName evidence="6">Oxygen regulatory protein NreC</fullName>
    </submittedName>
</protein>